<keyword evidence="22" id="KW-1185">Reference proteome</keyword>
<evidence type="ECO:0000256" key="3">
    <source>
        <dbReference type="ARBA" id="ARBA00022448"/>
    </source>
</evidence>
<evidence type="ECO:0000256" key="8">
    <source>
        <dbReference type="ARBA" id="ARBA00022801"/>
    </source>
</evidence>
<evidence type="ECO:0000313" key="21">
    <source>
        <dbReference type="EMBL" id="RBO95935.1"/>
    </source>
</evidence>
<reference evidence="21 22" key="1">
    <citation type="submission" date="2018-06" db="EMBL/GenBank/DDBJ databases">
        <title>Genomic Encyclopedia of Type Strains, Phase IV (KMG-IV): sequencing the most valuable type-strain genomes for metagenomic binning, comparative biology and taxonomic classification.</title>
        <authorList>
            <person name="Goeker M."/>
        </authorList>
    </citation>
    <scope>NUCLEOTIDE SEQUENCE [LARGE SCALE GENOMIC DNA]</scope>
    <source>
        <strain evidence="21 22">DSM 25619</strain>
    </source>
</reference>
<dbReference type="InterPro" id="IPR050319">
    <property type="entry name" value="ABC_transp_ATP-bind"/>
</dbReference>
<feature type="domain" description="ABC transporter" evidence="20">
    <location>
        <begin position="21"/>
        <end position="266"/>
    </location>
</feature>
<keyword evidence="7" id="KW-0547">Nucleotide-binding</keyword>
<evidence type="ECO:0000256" key="15">
    <source>
        <dbReference type="ARBA" id="ARBA00037530"/>
    </source>
</evidence>
<dbReference type="InterPro" id="IPR017871">
    <property type="entry name" value="ABC_transporter-like_CS"/>
</dbReference>
<keyword evidence="8" id="KW-0378">Hydrolase</keyword>
<dbReference type="Gene3D" id="3.40.50.300">
    <property type="entry name" value="P-loop containing nucleotide triphosphate hydrolases"/>
    <property type="match status" value="1"/>
</dbReference>
<dbReference type="GO" id="GO:0005886">
    <property type="term" value="C:plasma membrane"/>
    <property type="evidence" value="ECO:0007669"/>
    <property type="project" value="UniProtKB-SubCell"/>
</dbReference>
<dbReference type="AlphaFoldDB" id="A0A366E1E3"/>
<comment type="function">
    <text evidence="15">Part of the ABC transporter complex GsiABCD involved in glutathione import. Responsible for energy coupling to the transport system.</text>
</comment>
<dbReference type="PANTHER" id="PTHR43776">
    <property type="entry name" value="TRANSPORT ATP-BINDING PROTEIN"/>
    <property type="match status" value="1"/>
</dbReference>
<dbReference type="NCBIfam" id="TIGR01727">
    <property type="entry name" value="oligo_HPY"/>
    <property type="match status" value="1"/>
</dbReference>
<proteinExistence type="inferred from homology"/>
<evidence type="ECO:0000256" key="1">
    <source>
        <dbReference type="ARBA" id="ARBA00004417"/>
    </source>
</evidence>
<dbReference type="FunFam" id="3.40.50.300:FF:000016">
    <property type="entry name" value="Oligopeptide ABC transporter ATP-binding component"/>
    <property type="match status" value="1"/>
</dbReference>
<dbReference type="CDD" id="cd03257">
    <property type="entry name" value="ABC_NikE_OppD_transporters"/>
    <property type="match status" value="1"/>
</dbReference>
<evidence type="ECO:0000256" key="12">
    <source>
        <dbReference type="ARBA" id="ARBA00022967"/>
    </source>
</evidence>
<evidence type="ECO:0000256" key="5">
    <source>
        <dbReference type="ARBA" id="ARBA00022519"/>
    </source>
</evidence>
<evidence type="ECO:0000256" key="17">
    <source>
        <dbReference type="ARBA" id="ARBA00039050"/>
    </source>
</evidence>
<evidence type="ECO:0000256" key="4">
    <source>
        <dbReference type="ARBA" id="ARBA00022475"/>
    </source>
</evidence>
<keyword evidence="5" id="KW-0997">Cell inner membrane</keyword>
<dbReference type="Pfam" id="PF00005">
    <property type="entry name" value="ABC_tran"/>
    <property type="match status" value="1"/>
</dbReference>
<comment type="subcellular location">
    <subcellularLocation>
        <location evidence="1">Cell inner membrane</location>
        <topology evidence="1">Peripheral membrane protein</topology>
    </subcellularLocation>
</comment>
<dbReference type="EC" id="7.4.2.10" evidence="17"/>
<dbReference type="RefSeq" id="WP_113944429.1">
    <property type="nucleotide sequence ID" value="NZ_JBHEEG010000004.1"/>
</dbReference>
<dbReference type="InterPro" id="IPR013563">
    <property type="entry name" value="Oligopep_ABC_C"/>
</dbReference>
<keyword evidence="9 21" id="KW-0067">ATP-binding</keyword>
<dbReference type="EMBL" id="QNRH01000003">
    <property type="protein sequence ID" value="RBO95935.1"/>
    <property type="molecule type" value="Genomic_DNA"/>
</dbReference>
<evidence type="ECO:0000256" key="13">
    <source>
        <dbReference type="ARBA" id="ARBA00023136"/>
    </source>
</evidence>
<evidence type="ECO:0000256" key="7">
    <source>
        <dbReference type="ARBA" id="ARBA00022741"/>
    </source>
</evidence>
<comment type="caution">
    <text evidence="21">The sequence shown here is derived from an EMBL/GenBank/DDBJ whole genome shotgun (WGS) entry which is preliminary data.</text>
</comment>
<comment type="catalytic activity">
    <reaction evidence="19">
        <text>glutathione(out) + ATP + H2O = glutathione(in) + ADP + phosphate + H(+)</text>
        <dbReference type="Rhea" id="RHEA:29791"/>
        <dbReference type="ChEBI" id="CHEBI:15377"/>
        <dbReference type="ChEBI" id="CHEBI:15378"/>
        <dbReference type="ChEBI" id="CHEBI:30616"/>
        <dbReference type="ChEBI" id="CHEBI:43474"/>
        <dbReference type="ChEBI" id="CHEBI:57925"/>
        <dbReference type="ChEBI" id="CHEBI:456216"/>
        <dbReference type="EC" id="7.4.2.10"/>
    </reaction>
</comment>
<protein>
    <recommendedName>
        <fullName evidence="18">Glutathione import ATP-binding protein GsiA</fullName>
        <ecNumber evidence="17">7.4.2.10</ecNumber>
    </recommendedName>
</protein>
<keyword evidence="10" id="KW-0571">Peptide transport</keyword>
<dbReference type="GO" id="GO:0055085">
    <property type="term" value="P:transmembrane transport"/>
    <property type="evidence" value="ECO:0007669"/>
    <property type="project" value="UniProtKB-ARBA"/>
</dbReference>
<dbReference type="GO" id="GO:0005524">
    <property type="term" value="F:ATP binding"/>
    <property type="evidence" value="ECO:0007669"/>
    <property type="project" value="UniProtKB-KW"/>
</dbReference>
<dbReference type="PROSITE" id="PS00211">
    <property type="entry name" value="ABC_TRANSPORTER_1"/>
    <property type="match status" value="1"/>
</dbReference>
<dbReference type="InterPro" id="IPR003593">
    <property type="entry name" value="AAA+_ATPase"/>
</dbReference>
<dbReference type="GO" id="GO:0015833">
    <property type="term" value="P:peptide transport"/>
    <property type="evidence" value="ECO:0007669"/>
    <property type="project" value="UniProtKB-KW"/>
</dbReference>
<keyword evidence="11" id="KW-0653">Protein transport</keyword>
<dbReference type="OrthoDB" id="7328866at2"/>
<evidence type="ECO:0000256" key="11">
    <source>
        <dbReference type="ARBA" id="ARBA00022927"/>
    </source>
</evidence>
<dbReference type="SUPFAM" id="SSF52540">
    <property type="entry name" value="P-loop containing nucleoside triphosphate hydrolases"/>
    <property type="match status" value="1"/>
</dbReference>
<dbReference type="Pfam" id="PF08352">
    <property type="entry name" value="oligo_HPY"/>
    <property type="match status" value="1"/>
</dbReference>
<evidence type="ECO:0000313" key="22">
    <source>
        <dbReference type="Proteomes" id="UP000252893"/>
    </source>
</evidence>
<evidence type="ECO:0000259" key="20">
    <source>
        <dbReference type="PROSITE" id="PS50893"/>
    </source>
</evidence>
<evidence type="ECO:0000256" key="14">
    <source>
        <dbReference type="ARBA" id="ARBA00025070"/>
    </source>
</evidence>
<keyword evidence="13" id="KW-0472">Membrane</keyword>
<sequence length="345" mass="37558">MTEQVFLSPAPAADTEDVLAVRDLNIHYTVREGFRKKTLKAVNGVDLSIRAGECLGLVGESGCGKSTLASAIMGLVPYTSGSVHVAGQDVPTAVKNDPLSQARNVQMVFQDPFASLNPRRSVRDALAAPLRLHGMKDKAEIEARVVDMLTKVGMKPEAADRRPHEFSGGQRQRICIARALIVEPKLLVCDEPVSALDVSIRAQIINLLLELKDELGIALLMISHDLGVVEHMSDRIAVMYLGRIVEEGVWSDIFTKPLHPYTQALIASIPDPLAAERHPRRMQGEAPSPLKPPSGCAFNPRCPSVFDACRQGDVPDFTKATGNPSHRARCHLLEHGSQKWVPVLG</sequence>
<dbReference type="GO" id="GO:0016887">
    <property type="term" value="F:ATP hydrolysis activity"/>
    <property type="evidence" value="ECO:0007669"/>
    <property type="project" value="InterPro"/>
</dbReference>
<accession>A0A366E1E3</accession>
<evidence type="ECO:0000256" key="16">
    <source>
        <dbReference type="ARBA" id="ARBA00038416"/>
    </source>
</evidence>
<comment type="function">
    <text evidence="14">Probably part of an ABC transporter complex that could be involved in peptide import. Probably responsible for energy coupling to the transport system.</text>
</comment>
<comment type="similarity">
    <text evidence="16">Belongs to the ABC transporter superfamily. Glutathione importer (TC 3.A.1.5.11) family.</text>
</comment>
<dbReference type="PROSITE" id="PS50893">
    <property type="entry name" value="ABC_TRANSPORTER_2"/>
    <property type="match status" value="1"/>
</dbReference>
<comment type="subunit">
    <text evidence="2">The complex is composed of two ATP-binding proteins (GsiA), two transmembrane proteins (GsiC and GsiD) and a solute-binding protein (GsiB).</text>
</comment>
<dbReference type="Proteomes" id="UP000252893">
    <property type="component" value="Unassembled WGS sequence"/>
</dbReference>
<evidence type="ECO:0000256" key="6">
    <source>
        <dbReference type="ARBA" id="ARBA00022737"/>
    </source>
</evidence>
<keyword evidence="6" id="KW-0677">Repeat</keyword>
<dbReference type="InterPro" id="IPR003439">
    <property type="entry name" value="ABC_transporter-like_ATP-bd"/>
</dbReference>
<dbReference type="SMART" id="SM00382">
    <property type="entry name" value="AAA"/>
    <property type="match status" value="1"/>
</dbReference>
<dbReference type="InterPro" id="IPR027417">
    <property type="entry name" value="P-loop_NTPase"/>
</dbReference>
<evidence type="ECO:0000256" key="18">
    <source>
        <dbReference type="ARBA" id="ARBA00041187"/>
    </source>
</evidence>
<evidence type="ECO:0000256" key="2">
    <source>
        <dbReference type="ARBA" id="ARBA00011469"/>
    </source>
</evidence>
<name>A0A366E1E3_9HYPH</name>
<keyword evidence="12" id="KW-1278">Translocase</keyword>
<organism evidence="21 22">
    <name type="scientific">Pseudochrobactrum asaccharolyticum</name>
    <dbReference type="NCBI Taxonomy" id="354351"/>
    <lineage>
        <taxon>Bacteria</taxon>
        <taxon>Pseudomonadati</taxon>
        <taxon>Pseudomonadota</taxon>
        <taxon>Alphaproteobacteria</taxon>
        <taxon>Hyphomicrobiales</taxon>
        <taxon>Brucellaceae</taxon>
        <taxon>Pseudochrobactrum</taxon>
    </lineage>
</organism>
<evidence type="ECO:0000256" key="10">
    <source>
        <dbReference type="ARBA" id="ARBA00022856"/>
    </source>
</evidence>
<keyword evidence="4" id="KW-1003">Cell membrane</keyword>
<dbReference type="GO" id="GO:0015031">
    <property type="term" value="P:protein transport"/>
    <property type="evidence" value="ECO:0007669"/>
    <property type="project" value="UniProtKB-KW"/>
</dbReference>
<evidence type="ECO:0000256" key="9">
    <source>
        <dbReference type="ARBA" id="ARBA00022840"/>
    </source>
</evidence>
<gene>
    <name evidence="21" type="ORF">DFR47_103500</name>
</gene>
<keyword evidence="3" id="KW-0813">Transport</keyword>
<evidence type="ECO:0000256" key="19">
    <source>
        <dbReference type="ARBA" id="ARBA00047640"/>
    </source>
</evidence>
<dbReference type="PANTHER" id="PTHR43776:SF15">
    <property type="entry name" value="GLUTATHIONE IMPORT ATP-BINDING PROTEIN GSIA"/>
    <property type="match status" value="1"/>
</dbReference>